<evidence type="ECO:0000313" key="4">
    <source>
        <dbReference type="Proteomes" id="UP000319160"/>
    </source>
</evidence>
<keyword evidence="4" id="KW-1185">Reference proteome</keyword>
<accession>A0A553I6W9</accession>
<proteinExistence type="predicted"/>
<reference evidence="4" key="1">
    <citation type="submission" date="2019-06" db="EMBL/GenBank/DDBJ databases">
        <title>Draft genome sequence of the griseofulvin-producing fungus Xylaria cubensis strain G536.</title>
        <authorList>
            <person name="Mead M.E."/>
            <person name="Raja H.A."/>
            <person name="Steenwyk J.L."/>
            <person name="Knowles S.L."/>
            <person name="Oberlies N.H."/>
            <person name="Rokas A."/>
        </authorList>
    </citation>
    <scope>NUCLEOTIDE SEQUENCE [LARGE SCALE GENOMIC DNA]</scope>
    <source>
        <strain evidence="4">G536</strain>
    </source>
</reference>
<feature type="compositionally biased region" description="Basic residues" evidence="1">
    <location>
        <begin position="89"/>
        <end position="101"/>
    </location>
</feature>
<feature type="domain" description="2EXR" evidence="2">
    <location>
        <begin position="205"/>
        <end position="320"/>
    </location>
</feature>
<feature type="region of interest" description="Disordered" evidence="1">
    <location>
        <begin position="398"/>
        <end position="467"/>
    </location>
</feature>
<feature type="compositionally biased region" description="Basic and acidic residues" evidence="1">
    <location>
        <begin position="398"/>
        <end position="417"/>
    </location>
</feature>
<feature type="compositionally biased region" description="Acidic residues" evidence="1">
    <location>
        <begin position="150"/>
        <end position="166"/>
    </location>
</feature>
<dbReference type="EMBL" id="VFLP01000013">
    <property type="protein sequence ID" value="TRX95943.1"/>
    <property type="molecule type" value="Genomic_DNA"/>
</dbReference>
<name>A0A553I6W9_9PEZI</name>
<dbReference type="AlphaFoldDB" id="A0A553I6W9"/>
<dbReference type="STRING" id="2512241.A0A553I6W9"/>
<organism evidence="3 4">
    <name type="scientific">Xylaria flabelliformis</name>
    <dbReference type="NCBI Taxonomy" id="2512241"/>
    <lineage>
        <taxon>Eukaryota</taxon>
        <taxon>Fungi</taxon>
        <taxon>Dikarya</taxon>
        <taxon>Ascomycota</taxon>
        <taxon>Pezizomycotina</taxon>
        <taxon>Sordariomycetes</taxon>
        <taxon>Xylariomycetidae</taxon>
        <taxon>Xylariales</taxon>
        <taxon>Xylariaceae</taxon>
        <taxon>Xylaria</taxon>
    </lineage>
</organism>
<feature type="compositionally biased region" description="Polar residues" evidence="1">
    <location>
        <begin position="102"/>
        <end position="114"/>
    </location>
</feature>
<evidence type="ECO:0000313" key="3">
    <source>
        <dbReference type="EMBL" id="TRX95943.1"/>
    </source>
</evidence>
<feature type="region of interest" description="Disordered" evidence="1">
    <location>
        <begin position="179"/>
        <end position="204"/>
    </location>
</feature>
<evidence type="ECO:0000259" key="2">
    <source>
        <dbReference type="Pfam" id="PF20150"/>
    </source>
</evidence>
<dbReference type="InterPro" id="IPR045518">
    <property type="entry name" value="2EXR"/>
</dbReference>
<gene>
    <name evidence="3" type="ORF">FHL15_003085</name>
</gene>
<feature type="compositionally biased region" description="Basic and acidic residues" evidence="1">
    <location>
        <begin position="126"/>
        <end position="149"/>
    </location>
</feature>
<protein>
    <recommendedName>
        <fullName evidence="2">2EXR domain-containing protein</fullName>
    </recommendedName>
</protein>
<evidence type="ECO:0000256" key="1">
    <source>
        <dbReference type="SAM" id="MobiDB-lite"/>
    </source>
</evidence>
<dbReference type="Pfam" id="PF20150">
    <property type="entry name" value="2EXR"/>
    <property type="match status" value="1"/>
</dbReference>
<comment type="caution">
    <text evidence="3">The sequence shown here is derived from an EMBL/GenBank/DDBJ whole genome shotgun (WGS) entry which is preliminary data.</text>
</comment>
<sequence>MTIPQETQIDDLVPPPPRIIADVPPRHVVTKPRPKNIHTKHLTVLDRFRVRTLYYDACLSKERIRQITGYSLGQIRTAVRARSAAVGKRPGRPKNTPKKGKSSNAELPTPGSSDENAELIRQAKHYFENVDPFRPRPDEDEVYDARESGDEGEEEEEEEGEDEEDDTLRIVSASVEAALAQASATDPAPPEEVPAAPATQLQRTNFNDLPTEVRVHIWRCVLSTSPTQVAPSRSWALAVLPHEPWLELGMSPPHVQLENPPWDHYVEARHVPATVLARVNREARSTVLQRCTPILISKTVRDSSKGIPPFIWIDRYSDVIHFFGEMFRHELFDMAGRCACPELYSYVSTIMTQVYVHLKHGGNYMATFSSSINLPRIFSPLVVLVKRRYKTVIIAQHQPDHEDECSNRERKDPRDPEVLSDDDLLVPAPRRTSPGETPSSSRQWSSSTPRPASPPSLGPGSSQRSPG</sequence>
<feature type="region of interest" description="Disordered" evidence="1">
    <location>
        <begin position="81"/>
        <end position="114"/>
    </location>
</feature>
<dbReference type="OrthoDB" id="5292349at2759"/>
<dbReference type="Proteomes" id="UP000319160">
    <property type="component" value="Unassembled WGS sequence"/>
</dbReference>
<feature type="compositionally biased region" description="Low complexity" evidence="1">
    <location>
        <begin position="458"/>
        <end position="467"/>
    </location>
</feature>
<feature type="compositionally biased region" description="Low complexity" evidence="1">
    <location>
        <begin position="437"/>
        <end position="450"/>
    </location>
</feature>
<feature type="region of interest" description="Disordered" evidence="1">
    <location>
        <begin position="126"/>
        <end position="167"/>
    </location>
</feature>